<dbReference type="SUPFAM" id="SSF48452">
    <property type="entry name" value="TPR-like"/>
    <property type="match status" value="1"/>
</dbReference>
<evidence type="ECO:0000313" key="9">
    <source>
        <dbReference type="EMBL" id="KAB3851889.1"/>
    </source>
</evidence>
<evidence type="ECO:0000313" key="16">
    <source>
        <dbReference type="EMBL" id="RGW42754.1"/>
    </source>
</evidence>
<evidence type="ECO:0000313" key="8">
    <source>
        <dbReference type="EMBL" id="ALK83688.1"/>
    </source>
</evidence>
<dbReference type="Proteomes" id="UP000470332">
    <property type="component" value="Unassembled WGS sequence"/>
</dbReference>
<evidence type="ECO:0000313" key="19">
    <source>
        <dbReference type="Proteomes" id="UP000285379"/>
    </source>
</evidence>
<dbReference type="EMBL" id="CP013020">
    <property type="protein sequence ID" value="ALK83688.1"/>
    <property type="molecule type" value="Genomic_DNA"/>
</dbReference>
<evidence type="ECO:0000313" key="20">
    <source>
        <dbReference type="Proteomes" id="UP000285469"/>
    </source>
</evidence>
<dbReference type="EMBL" id="QROB01000039">
    <property type="protein sequence ID" value="RHK83291.1"/>
    <property type="molecule type" value="Genomic_DNA"/>
</dbReference>
<feature type="domain" description="SusD-like N-terminal" evidence="7">
    <location>
        <begin position="110"/>
        <end position="245"/>
    </location>
</feature>
<dbReference type="Proteomes" id="UP000462885">
    <property type="component" value="Unassembled WGS sequence"/>
</dbReference>
<keyword evidence="5" id="KW-0998">Cell outer membrane</keyword>
<evidence type="ECO:0000256" key="1">
    <source>
        <dbReference type="ARBA" id="ARBA00004442"/>
    </source>
</evidence>
<evidence type="ECO:0000313" key="22">
    <source>
        <dbReference type="Proteomes" id="UP000462885"/>
    </source>
</evidence>
<dbReference type="InterPro" id="IPR012944">
    <property type="entry name" value="SusD_RagB_dom"/>
</dbReference>
<reference evidence="18" key="1">
    <citation type="submission" date="2015-10" db="EMBL/GenBank/DDBJ databases">
        <title>Extensive mobilome-driven genome diversification in gut-associated Bacteroides vulgatus mpk.</title>
        <authorList>
            <person name="Beier S."/>
            <person name="Lange A."/>
            <person name="Huson D.H."/>
            <person name="Frick J.-S."/>
            <person name="Autenrieth I.B."/>
        </authorList>
    </citation>
    <scope>NUCLEOTIDE SEQUENCE [LARGE SCALE GENOMIC DNA]</scope>
    <source>
        <strain evidence="18">mpk</strain>
    </source>
</reference>
<evidence type="ECO:0000313" key="18">
    <source>
        <dbReference type="Proteomes" id="UP000061587"/>
    </source>
</evidence>
<keyword evidence="4" id="KW-0472">Membrane</keyword>
<dbReference type="EMBL" id="WCIF01000075">
    <property type="protein sequence ID" value="KAB5428152.1"/>
    <property type="molecule type" value="Genomic_DNA"/>
</dbReference>
<dbReference type="EMBL" id="JAHPYS010000002">
    <property type="protein sequence ID" value="MBU9137390.1"/>
    <property type="molecule type" value="Genomic_DNA"/>
</dbReference>
<reference evidence="14 26" key="7">
    <citation type="submission" date="2020-07" db="EMBL/GenBank/DDBJ databases">
        <title>Bacterial metabolism rescues the inhibition of intestinal drug absorption by food and drug additives.</title>
        <authorList>
            <person name="Zou L."/>
            <person name="Spanogiannopoulos P."/>
            <person name="Chien H.-C."/>
            <person name="Pieper L.M."/>
            <person name="Cai W."/>
            <person name="Khuri N."/>
            <person name="Pottel J."/>
            <person name="Vora B."/>
            <person name="Ni Z."/>
            <person name="Tsakalozou E."/>
            <person name="Zhang W."/>
            <person name="Shoichet B.K."/>
            <person name="Giacomini K.M."/>
            <person name="Turnbaugh P.J."/>
        </authorList>
    </citation>
    <scope>NUCLEOTIDE SEQUENCE [LARGE SCALE GENOMIC DNA]</scope>
    <source>
        <strain evidence="14 26">B33</strain>
    </source>
</reference>
<dbReference type="EMBL" id="QRYT01000056">
    <property type="protein sequence ID" value="RGV04676.1"/>
    <property type="molecule type" value="Genomic_DNA"/>
</dbReference>
<accession>A0A0P0M1B3</accession>
<evidence type="ECO:0000313" key="21">
    <source>
        <dbReference type="Proteomes" id="UP000286392"/>
    </source>
</evidence>
<sequence>MIKQESMKKILKYTAFAAMVGLFSSCSDSFFEAESGDIITSDQMDEVDPVAGLNGMYAYLYKFDTMGYGDEAQHYDYGYHHILLCSDLWGQDMIQYSSKYGWYYTDYQFNQNSRAYQYISTFYFWNYLYKLIKSANDVLKTTTDDSKKEDRGQALGMRAFAYLTLVQMYQHTYAGHENAPAVPIVLETTEPDVLSNNPRASVKEVYDLIEKDLVQAHSDLSSYQRLNSTYIDQTVISGLLARMYLLKEDWTNAAKYAKEARASYGAPADKAELIDEGYIDMNKHHTWMFTSHITTDAEIVQTGIVNFISHISSTAYGYVTAGGMFKNISSELYSKIADNDIRKGWFADKDFTYEGGPMGSVALPKYANLKYMWYDLEGNNCNDLCYMRAEEMWLIEAEALAMGGNIAGGKSLLEEFVKTRQPDYVCDATDAKGIQDACWLQRRIEFWGEGIAWFDLKRLKKPIIRKYEGTNHNLDAQYDFPAEDDIFRILIPRKEIQDNNGIGEEDNNPMPNI</sequence>
<dbReference type="Proteomes" id="UP000285379">
    <property type="component" value="Unassembled WGS sequence"/>
</dbReference>
<dbReference type="Pfam" id="PF14322">
    <property type="entry name" value="SusD-like_3"/>
    <property type="match status" value="1"/>
</dbReference>
<evidence type="ECO:0000313" key="13">
    <source>
        <dbReference type="EMBL" id="MBU9137390.1"/>
    </source>
</evidence>
<evidence type="ECO:0000313" key="17">
    <source>
        <dbReference type="EMBL" id="RHK83291.1"/>
    </source>
</evidence>
<gene>
    <name evidence="8" type="ORF">BvMPK_1071</name>
    <name evidence="17" type="ORF">DW043_19430</name>
    <name evidence="16" type="ORF">DWV70_22360</name>
    <name evidence="15" type="ORF">DWW27_18455</name>
    <name evidence="10" type="ORF">F9Z94_23095</name>
    <name evidence="9" type="ORF">GAS37_23760</name>
    <name evidence="12" type="ORF">GAZ06_22370</name>
    <name evidence="11" type="ORF">GAZ09_22265</name>
    <name evidence="14" type="ORF">HUV05_16680</name>
    <name evidence="13" type="ORF">KTG10_01235</name>
</gene>
<dbReference type="AlphaFoldDB" id="A0A0P0M1B3"/>
<evidence type="ECO:0000313" key="11">
    <source>
        <dbReference type="EMBL" id="KAB6445620.1"/>
    </source>
</evidence>
<evidence type="ECO:0000313" key="15">
    <source>
        <dbReference type="EMBL" id="RGV04676.1"/>
    </source>
</evidence>
<dbReference type="EMBL" id="WCXA01000109">
    <property type="protein sequence ID" value="KAB3851889.1"/>
    <property type="molecule type" value="Genomic_DNA"/>
</dbReference>
<dbReference type="PROSITE" id="PS51257">
    <property type="entry name" value="PROKAR_LIPOPROTEIN"/>
    <property type="match status" value="1"/>
</dbReference>
<reference evidence="14 26" key="6">
    <citation type="submission" date="2020-04" db="EMBL/GenBank/DDBJ databases">
        <authorList>
            <person name="Pieper L."/>
        </authorList>
    </citation>
    <scope>NUCLEOTIDE SEQUENCE [LARGE SCALE GENOMIC DNA]</scope>
    <source>
        <strain evidence="14 26">B33</strain>
    </source>
</reference>
<comment type="similarity">
    <text evidence="2">Belongs to the SusD family.</text>
</comment>
<dbReference type="EMBL" id="WDBZ01000075">
    <property type="protein sequence ID" value="KAB6445620.1"/>
    <property type="molecule type" value="Genomic_DNA"/>
</dbReference>
<evidence type="ECO:0000313" key="14">
    <source>
        <dbReference type="EMBL" id="NVB75133.1"/>
    </source>
</evidence>
<evidence type="ECO:0000256" key="2">
    <source>
        <dbReference type="ARBA" id="ARBA00006275"/>
    </source>
</evidence>
<dbReference type="Proteomes" id="UP000736888">
    <property type="component" value="Unassembled WGS sequence"/>
</dbReference>
<organism evidence="8 18">
    <name type="scientific">Phocaeicola vulgatus</name>
    <name type="common">Bacteroides vulgatus</name>
    <dbReference type="NCBI Taxonomy" id="821"/>
    <lineage>
        <taxon>Bacteria</taxon>
        <taxon>Pseudomonadati</taxon>
        <taxon>Bacteroidota</taxon>
        <taxon>Bacteroidia</taxon>
        <taxon>Bacteroidales</taxon>
        <taxon>Bacteroidaceae</taxon>
        <taxon>Phocaeicola</taxon>
    </lineage>
</organism>
<dbReference type="InterPro" id="IPR033985">
    <property type="entry name" value="SusD-like_N"/>
</dbReference>
<feature type="domain" description="RagB/SusD" evidence="6">
    <location>
        <begin position="361"/>
        <end position="463"/>
    </location>
</feature>
<dbReference type="Proteomes" id="UP000483142">
    <property type="component" value="Unassembled WGS sequence"/>
</dbReference>
<evidence type="ECO:0000256" key="5">
    <source>
        <dbReference type="ARBA" id="ARBA00023237"/>
    </source>
</evidence>
<reference evidence="13" key="8">
    <citation type="submission" date="2021-06" db="EMBL/GenBank/DDBJ databases">
        <title>Collection of gut derived symbiotic bacterial strains cultured from healthy donors.</title>
        <authorList>
            <person name="Lin H."/>
            <person name="Littmann E."/>
            <person name="Pamer E.G."/>
        </authorList>
    </citation>
    <scope>NUCLEOTIDE SEQUENCE</scope>
    <source>
        <strain evidence="13">MSK.6.33</strain>
    </source>
</reference>
<evidence type="ECO:0000313" key="12">
    <source>
        <dbReference type="EMBL" id="KAB6470583.1"/>
    </source>
</evidence>
<reference evidence="23 24" key="4">
    <citation type="journal article" date="2019" name="Nat. Med.">
        <title>A library of human gut bacterial isolates paired with longitudinal multiomics data enables mechanistic microbiome research.</title>
        <authorList>
            <person name="Poyet M."/>
            <person name="Groussin M."/>
            <person name="Gibbons S.M."/>
            <person name="Avila-Pacheco J."/>
            <person name="Jiang X."/>
            <person name="Kearney S.M."/>
            <person name="Perrotta A.R."/>
            <person name="Berdy B."/>
            <person name="Zhao S."/>
            <person name="Lieberman T.D."/>
            <person name="Swanson P.K."/>
            <person name="Smith M."/>
            <person name="Roesemann S."/>
            <person name="Alexander J.E."/>
            <person name="Rich S.A."/>
            <person name="Livny J."/>
            <person name="Vlamakis H."/>
            <person name="Clish C."/>
            <person name="Bullock K."/>
            <person name="Deik A."/>
            <person name="Scott J."/>
            <person name="Pierce K.A."/>
            <person name="Xavier R.J."/>
            <person name="Alm E.J."/>
        </authorList>
    </citation>
    <scope>NUCLEOTIDE SEQUENCE [LARGE SCALE GENOMIC DNA]</scope>
    <source>
        <strain evidence="12 23">BIOML-A140</strain>
        <strain evidence="11 25">BIOML-A141</strain>
        <strain evidence="9 24">BIOML-A9</strain>
    </source>
</reference>
<dbReference type="EMBL" id="JABWDJ010000085">
    <property type="protein sequence ID" value="NVB75133.1"/>
    <property type="molecule type" value="Genomic_DNA"/>
</dbReference>
<comment type="subcellular location">
    <subcellularLocation>
        <location evidence="1">Cell outer membrane</location>
    </subcellularLocation>
</comment>
<keyword evidence="3" id="KW-0732">Signal</keyword>
<evidence type="ECO:0000259" key="6">
    <source>
        <dbReference type="Pfam" id="PF07980"/>
    </source>
</evidence>
<reference evidence="10 22" key="5">
    <citation type="submission" date="2019-10" db="EMBL/GenBank/DDBJ databases">
        <title>Genome Sequence and Assembly of iSURF_14.</title>
        <authorList>
            <person name="Wucher B.R."/>
            <person name="Ruoff K.L."/>
            <person name="Price C.E."/>
            <person name="Valls R.R."/>
            <person name="O'Toole G.A."/>
        </authorList>
    </citation>
    <scope>NUCLEOTIDE SEQUENCE [LARGE SCALE GENOMIC DNA]</scope>
    <source>
        <strain evidence="10 22">ANK132K_3B</strain>
    </source>
</reference>
<reference evidence="8 18" key="2">
    <citation type="journal article" date="2016" name="Genome Biol. Evol.">
        <title>Extensive mobilome-driven genome diversification in mouse gut-associated Bacteroides vulgatus mpk.</title>
        <authorList>
            <person name="Lange A."/>
            <person name="Beier S."/>
            <person name="Steimle A."/>
            <person name="Autenrieth I.B."/>
            <person name="Huson D.H."/>
            <person name="Frick J.S."/>
        </authorList>
    </citation>
    <scope>NUCLEOTIDE SEQUENCE [LARGE SCALE GENOMIC DNA]</scope>
    <source>
        <strain evidence="8">Mpk</strain>
        <strain evidence="18">mpk</strain>
    </source>
</reference>
<evidence type="ECO:0000313" key="26">
    <source>
        <dbReference type="Proteomes" id="UP000524321"/>
    </source>
</evidence>
<dbReference type="InterPro" id="IPR011990">
    <property type="entry name" value="TPR-like_helical_dom_sf"/>
</dbReference>
<evidence type="ECO:0000259" key="7">
    <source>
        <dbReference type="Pfam" id="PF14322"/>
    </source>
</evidence>
<dbReference type="Proteomes" id="UP000524321">
    <property type="component" value="Unassembled WGS sequence"/>
</dbReference>
<dbReference type="EMBL" id="QSAI01000079">
    <property type="protein sequence ID" value="RGW42754.1"/>
    <property type="molecule type" value="Genomic_DNA"/>
</dbReference>
<dbReference type="Proteomes" id="UP000468344">
    <property type="component" value="Unassembled WGS sequence"/>
</dbReference>
<dbReference type="Proteomes" id="UP000061587">
    <property type="component" value="Chromosome"/>
</dbReference>
<dbReference type="Proteomes" id="UP000286392">
    <property type="component" value="Unassembled WGS sequence"/>
</dbReference>
<evidence type="ECO:0000256" key="4">
    <source>
        <dbReference type="ARBA" id="ARBA00023136"/>
    </source>
</evidence>
<dbReference type="Pfam" id="PF07980">
    <property type="entry name" value="SusD_RagB"/>
    <property type="match status" value="1"/>
</dbReference>
<dbReference type="PATRIC" id="fig|821.40.peg.1282"/>
<evidence type="ECO:0000313" key="23">
    <source>
        <dbReference type="Proteomes" id="UP000468344"/>
    </source>
</evidence>
<protein>
    <submittedName>
        <fullName evidence="8 9">Outer membrane protein</fullName>
    </submittedName>
</protein>
<dbReference type="GO" id="GO:0009279">
    <property type="term" value="C:cell outer membrane"/>
    <property type="evidence" value="ECO:0007669"/>
    <property type="project" value="UniProtKB-SubCell"/>
</dbReference>
<evidence type="ECO:0000256" key="3">
    <source>
        <dbReference type="ARBA" id="ARBA00022729"/>
    </source>
</evidence>
<evidence type="ECO:0000313" key="25">
    <source>
        <dbReference type="Proteomes" id="UP000483142"/>
    </source>
</evidence>
<name>A0A0P0M1B3_PHOVU</name>
<reference evidence="19 20" key="3">
    <citation type="submission" date="2018-08" db="EMBL/GenBank/DDBJ databases">
        <title>A genome reference for cultivated species of the human gut microbiota.</title>
        <authorList>
            <person name="Zou Y."/>
            <person name="Xue W."/>
            <person name="Luo G."/>
        </authorList>
    </citation>
    <scope>NUCLEOTIDE SEQUENCE [LARGE SCALE GENOMIC DNA]</scope>
    <source>
        <strain evidence="16 20">AF12-25</strain>
        <strain evidence="15 19">AF14-8</strain>
        <strain evidence="17 21">AF39-8AT</strain>
    </source>
</reference>
<dbReference type="EMBL" id="WDBY01000074">
    <property type="protein sequence ID" value="KAB6470583.1"/>
    <property type="molecule type" value="Genomic_DNA"/>
</dbReference>
<evidence type="ECO:0000313" key="24">
    <source>
        <dbReference type="Proteomes" id="UP000470332"/>
    </source>
</evidence>
<evidence type="ECO:0000313" key="10">
    <source>
        <dbReference type="EMBL" id="KAB5428152.1"/>
    </source>
</evidence>
<dbReference type="Proteomes" id="UP000285469">
    <property type="component" value="Unassembled WGS sequence"/>
</dbReference>
<dbReference type="Gene3D" id="1.25.40.390">
    <property type="match status" value="1"/>
</dbReference>
<proteinExistence type="inferred from homology"/>